<gene>
    <name evidence="12" type="ORF">GUJ93_ZPchr0013g37100</name>
</gene>
<evidence type="ECO:0000256" key="8">
    <source>
        <dbReference type="RuleBase" id="RU079119"/>
    </source>
</evidence>
<feature type="domain" description="Palmitoyltransferase DHHC" evidence="11">
    <location>
        <begin position="253"/>
        <end position="378"/>
    </location>
</feature>
<dbReference type="GO" id="GO:0005794">
    <property type="term" value="C:Golgi apparatus"/>
    <property type="evidence" value="ECO:0007669"/>
    <property type="project" value="TreeGrafter"/>
</dbReference>
<feature type="signal peptide" evidence="10">
    <location>
        <begin position="1"/>
        <end position="16"/>
    </location>
</feature>
<feature type="compositionally biased region" description="Low complexity" evidence="9">
    <location>
        <begin position="222"/>
        <end position="236"/>
    </location>
</feature>
<dbReference type="EC" id="2.3.1.225" evidence="8"/>
<evidence type="ECO:0000256" key="7">
    <source>
        <dbReference type="ARBA" id="ARBA00023315"/>
    </source>
</evidence>
<accession>A0A8J5X1U8</accession>
<keyword evidence="5 8" id="KW-1133">Transmembrane helix</keyword>
<reference evidence="12" key="2">
    <citation type="submission" date="2021-02" db="EMBL/GenBank/DDBJ databases">
        <authorList>
            <person name="Kimball J.A."/>
            <person name="Haas M.W."/>
            <person name="Macchietto M."/>
            <person name="Kono T."/>
            <person name="Duquette J."/>
            <person name="Shao M."/>
        </authorList>
    </citation>
    <scope>NUCLEOTIDE SEQUENCE</scope>
    <source>
        <tissue evidence="12">Fresh leaf tissue</tissue>
    </source>
</reference>
<comment type="subcellular location">
    <subcellularLocation>
        <location evidence="1">Membrane</location>
        <topology evidence="1">Multi-pass membrane protein</topology>
    </subcellularLocation>
</comment>
<feature type="transmembrane region" description="Helical" evidence="8">
    <location>
        <begin position="299"/>
        <end position="319"/>
    </location>
</feature>
<dbReference type="InterPro" id="IPR001594">
    <property type="entry name" value="Palmitoyltrfase_DHHC"/>
</dbReference>
<dbReference type="GO" id="GO:0005783">
    <property type="term" value="C:endoplasmic reticulum"/>
    <property type="evidence" value="ECO:0007669"/>
    <property type="project" value="TreeGrafter"/>
</dbReference>
<reference evidence="12" key="1">
    <citation type="journal article" date="2021" name="bioRxiv">
        <title>Whole Genome Assembly and Annotation of Northern Wild Rice, Zizania palustris L., Supports a Whole Genome Duplication in the Zizania Genus.</title>
        <authorList>
            <person name="Haas M."/>
            <person name="Kono T."/>
            <person name="Macchietto M."/>
            <person name="Millas R."/>
            <person name="McGilp L."/>
            <person name="Shao M."/>
            <person name="Duquette J."/>
            <person name="Hirsch C.N."/>
            <person name="Kimball J."/>
        </authorList>
    </citation>
    <scope>NUCLEOTIDE SEQUENCE</scope>
    <source>
        <tissue evidence="12">Fresh leaf tissue</tissue>
    </source>
</reference>
<keyword evidence="4 8" id="KW-0812">Transmembrane</keyword>
<feature type="chain" id="PRO_5035224982" description="S-acyltransferase" evidence="10">
    <location>
        <begin position="17"/>
        <end position="421"/>
    </location>
</feature>
<feature type="region of interest" description="Disordered" evidence="9">
    <location>
        <begin position="215"/>
        <end position="236"/>
    </location>
</feature>
<evidence type="ECO:0000256" key="2">
    <source>
        <dbReference type="ARBA" id="ARBA00008574"/>
    </source>
</evidence>
<evidence type="ECO:0000313" key="12">
    <source>
        <dbReference type="EMBL" id="KAG8099855.1"/>
    </source>
</evidence>
<evidence type="ECO:0000259" key="11">
    <source>
        <dbReference type="Pfam" id="PF01529"/>
    </source>
</evidence>
<evidence type="ECO:0000256" key="3">
    <source>
        <dbReference type="ARBA" id="ARBA00022679"/>
    </source>
</evidence>
<dbReference type="AlphaFoldDB" id="A0A8J5X1U8"/>
<organism evidence="12 13">
    <name type="scientific">Zizania palustris</name>
    <name type="common">Northern wild rice</name>
    <dbReference type="NCBI Taxonomy" id="103762"/>
    <lineage>
        <taxon>Eukaryota</taxon>
        <taxon>Viridiplantae</taxon>
        <taxon>Streptophyta</taxon>
        <taxon>Embryophyta</taxon>
        <taxon>Tracheophyta</taxon>
        <taxon>Spermatophyta</taxon>
        <taxon>Magnoliopsida</taxon>
        <taxon>Liliopsida</taxon>
        <taxon>Poales</taxon>
        <taxon>Poaceae</taxon>
        <taxon>BOP clade</taxon>
        <taxon>Oryzoideae</taxon>
        <taxon>Oryzeae</taxon>
        <taxon>Zizaniinae</taxon>
        <taxon>Zizania</taxon>
    </lineage>
</organism>
<evidence type="ECO:0000256" key="9">
    <source>
        <dbReference type="SAM" id="MobiDB-lite"/>
    </source>
</evidence>
<dbReference type="PANTHER" id="PTHR22883">
    <property type="entry name" value="ZINC FINGER DHHC DOMAIN CONTAINING PROTEIN"/>
    <property type="match status" value="1"/>
</dbReference>
<feature type="compositionally biased region" description="Polar residues" evidence="9">
    <location>
        <begin position="49"/>
        <end position="60"/>
    </location>
</feature>
<protein>
    <recommendedName>
        <fullName evidence="8">S-acyltransferase</fullName>
        <ecNumber evidence="8">2.3.1.225</ecNumber>
    </recommendedName>
    <alternativeName>
        <fullName evidence="8">Palmitoyltransferase</fullName>
    </alternativeName>
</protein>
<dbReference type="PROSITE" id="PS50216">
    <property type="entry name" value="DHHC"/>
    <property type="match status" value="1"/>
</dbReference>
<name>A0A8J5X1U8_ZIZPA</name>
<comment type="domain">
    <text evidence="8">The DHHC domain is required for palmitoyltransferase activity.</text>
</comment>
<sequence length="421" mass="46907">MFTMLFLITLIIHCRPGPCFLNSFNFPHHSPIRSLLRPSKKRTGKPTKQPRNTRIKNSTMDAADEEEEEEQAGHHQEQRHYRQSHRIQGRSTTEQPDDSDNSAASARWCGLMRRAFASLIPAAFLLGDQLPSPPTRVHHVWPGKNVFFLDGRVICGPDPRGLILTIISVVLSEWIFVTDIVDPSSKHPVLISAISVTLAAAVIATLLLTATRDPGITPRNQASPSPEAGAGASTTAGGRIRSRRVVINGVVTKLKYCRICRSFRPPRSSHCAVCDNCVDRFDHHCPWISQCIGQRNYRFYLLLVTLALAFYAYTLAFSARRIRGRLDAASAGVFSLMRALPETFALAAFSFLAVCFLACLLTFHAFLVAINQTSHDLYRDRYSNSPNPYNKGSLNNIKECLLVRLPPARVDFRALVEEPSG</sequence>
<dbReference type="PANTHER" id="PTHR22883:SF57">
    <property type="entry name" value="S-ACYLTRANSFERASE"/>
    <property type="match status" value="1"/>
</dbReference>
<feature type="region of interest" description="Disordered" evidence="9">
    <location>
        <begin position="31"/>
        <end position="103"/>
    </location>
</feature>
<comment type="catalytic activity">
    <reaction evidence="8">
        <text>L-cysteinyl-[protein] + hexadecanoyl-CoA = S-hexadecanoyl-L-cysteinyl-[protein] + CoA</text>
        <dbReference type="Rhea" id="RHEA:36683"/>
        <dbReference type="Rhea" id="RHEA-COMP:10131"/>
        <dbReference type="Rhea" id="RHEA-COMP:11032"/>
        <dbReference type="ChEBI" id="CHEBI:29950"/>
        <dbReference type="ChEBI" id="CHEBI:57287"/>
        <dbReference type="ChEBI" id="CHEBI:57379"/>
        <dbReference type="ChEBI" id="CHEBI:74151"/>
        <dbReference type="EC" id="2.3.1.225"/>
    </reaction>
</comment>
<evidence type="ECO:0000256" key="4">
    <source>
        <dbReference type="ARBA" id="ARBA00022692"/>
    </source>
</evidence>
<dbReference type="Pfam" id="PF01529">
    <property type="entry name" value="DHHC"/>
    <property type="match status" value="1"/>
</dbReference>
<feature type="transmembrane region" description="Helical" evidence="8">
    <location>
        <begin position="189"/>
        <end position="210"/>
    </location>
</feature>
<keyword evidence="13" id="KW-1185">Reference proteome</keyword>
<keyword evidence="6 8" id="KW-0472">Membrane</keyword>
<evidence type="ECO:0000313" key="13">
    <source>
        <dbReference type="Proteomes" id="UP000729402"/>
    </source>
</evidence>
<evidence type="ECO:0000256" key="5">
    <source>
        <dbReference type="ARBA" id="ARBA00022989"/>
    </source>
</evidence>
<dbReference type="OrthoDB" id="4096362at2759"/>
<keyword evidence="3 8" id="KW-0808">Transferase</keyword>
<evidence type="ECO:0000256" key="10">
    <source>
        <dbReference type="SAM" id="SignalP"/>
    </source>
</evidence>
<dbReference type="GO" id="GO:0016020">
    <property type="term" value="C:membrane"/>
    <property type="evidence" value="ECO:0007669"/>
    <property type="project" value="UniProtKB-SubCell"/>
</dbReference>
<dbReference type="GO" id="GO:0019706">
    <property type="term" value="F:protein-cysteine S-palmitoyltransferase activity"/>
    <property type="evidence" value="ECO:0007669"/>
    <property type="project" value="UniProtKB-EC"/>
</dbReference>
<comment type="similarity">
    <text evidence="2 8">Belongs to the DHHC palmitoyltransferase family.</text>
</comment>
<dbReference type="GO" id="GO:0006612">
    <property type="term" value="P:protein targeting to membrane"/>
    <property type="evidence" value="ECO:0007669"/>
    <property type="project" value="TreeGrafter"/>
</dbReference>
<keyword evidence="10" id="KW-0732">Signal</keyword>
<comment type="caution">
    <text evidence="12">The sequence shown here is derived from an EMBL/GenBank/DDBJ whole genome shotgun (WGS) entry which is preliminary data.</text>
</comment>
<proteinExistence type="inferred from homology"/>
<feature type="compositionally biased region" description="Basic and acidic residues" evidence="9">
    <location>
        <begin position="71"/>
        <end position="80"/>
    </location>
</feature>
<feature type="transmembrane region" description="Helical" evidence="8">
    <location>
        <begin position="344"/>
        <end position="370"/>
    </location>
</feature>
<keyword evidence="7 8" id="KW-0012">Acyltransferase</keyword>
<dbReference type="InterPro" id="IPR039859">
    <property type="entry name" value="PFA4/ZDH16/20/ERF2-like"/>
</dbReference>
<dbReference type="Proteomes" id="UP000729402">
    <property type="component" value="Unassembled WGS sequence"/>
</dbReference>
<dbReference type="EMBL" id="JAAALK010000079">
    <property type="protein sequence ID" value="KAG8099855.1"/>
    <property type="molecule type" value="Genomic_DNA"/>
</dbReference>
<evidence type="ECO:0000256" key="6">
    <source>
        <dbReference type="ARBA" id="ARBA00023136"/>
    </source>
</evidence>
<evidence type="ECO:0000256" key="1">
    <source>
        <dbReference type="ARBA" id="ARBA00004141"/>
    </source>
</evidence>